<dbReference type="InterPro" id="IPR038765">
    <property type="entry name" value="Papain-like_cys_pep_sf"/>
</dbReference>
<evidence type="ECO:0000313" key="1">
    <source>
        <dbReference type="EMBL" id="QTX14854.1"/>
    </source>
</evidence>
<sequence>MFLLFIDYVRSMAHASSWQTYVSELVKTRYTNGMIDFTGRKHFFHGLGGHISAKCTRCYSGHQPVYYYCQQTAKPKE</sequence>
<dbReference type="Pfam" id="PF07313">
    <property type="entry name" value="AmiA-like"/>
    <property type="match status" value="1"/>
</dbReference>
<name>A0A8B0SVE9_KLEPN</name>
<protein>
    <submittedName>
        <fullName evidence="1">Inner membrane protein</fullName>
    </submittedName>
</protein>
<proteinExistence type="predicted"/>
<keyword evidence="1" id="KW-0614">Plasmid</keyword>
<dbReference type="Gene3D" id="1.10.3670.10">
    <property type="entry name" value="Putative xylanase like domain"/>
    <property type="match status" value="1"/>
</dbReference>
<dbReference type="AlphaFoldDB" id="A0A8B0SVE9"/>
<dbReference type="InterPro" id="IPR010846">
    <property type="entry name" value="AmiA-like"/>
</dbReference>
<organism evidence="1">
    <name type="scientific">Klebsiella pneumoniae</name>
    <dbReference type="NCBI Taxonomy" id="573"/>
    <lineage>
        <taxon>Bacteria</taxon>
        <taxon>Pseudomonadati</taxon>
        <taxon>Pseudomonadota</taxon>
        <taxon>Gammaproteobacteria</taxon>
        <taxon>Enterobacterales</taxon>
        <taxon>Enterobacteriaceae</taxon>
        <taxon>Klebsiella/Raoultella group</taxon>
        <taxon>Klebsiella</taxon>
        <taxon>Klebsiella pneumoniae complex</taxon>
    </lineage>
</organism>
<accession>A0A8B0SVE9</accession>
<dbReference type="SUPFAM" id="SSF54001">
    <property type="entry name" value="Cysteine proteinases"/>
    <property type="match status" value="1"/>
</dbReference>
<geneLocation type="plasmid" evidence="1">
    <name>p17-15-vir-like</name>
</geneLocation>
<dbReference type="EMBL" id="MN956836">
    <property type="protein sequence ID" value="QTX14854.1"/>
    <property type="molecule type" value="Genomic_DNA"/>
</dbReference>
<reference evidence="1" key="1">
    <citation type="submission" date="2020-01" db="EMBL/GenBank/DDBJ databases">
        <authorList>
            <person name="Qin S."/>
        </authorList>
    </citation>
    <scope>NUCLEOTIDE SEQUENCE</scope>
    <source>
        <strain evidence="1">CVir17-16-YZ6g</strain>
        <plasmid evidence="1">p17-15-vir-like</plasmid>
    </source>
</reference>